<name>A0AA36JCN0_9DINO</name>
<evidence type="ECO:0000256" key="3">
    <source>
        <dbReference type="ARBA" id="ARBA00022857"/>
    </source>
</evidence>
<dbReference type="InterPro" id="IPR007803">
    <property type="entry name" value="Asp/Arg/Pro-Hydrxlase"/>
</dbReference>
<comment type="similarity">
    <text evidence="2">Belongs to the aldo/keto reductase family.</text>
</comment>
<comment type="similarity">
    <text evidence="1">Belongs to the aspartyl/asparaginyl beta-hydroxylase family.</text>
</comment>
<dbReference type="SUPFAM" id="SSF51430">
    <property type="entry name" value="NAD(P)-linked oxidoreductase"/>
    <property type="match status" value="1"/>
</dbReference>
<accession>A0AA36JCN0</accession>
<evidence type="ECO:0000256" key="2">
    <source>
        <dbReference type="ARBA" id="ARBA00007905"/>
    </source>
</evidence>
<dbReference type="PROSITE" id="PS00062">
    <property type="entry name" value="ALDOKETO_REDUCTASE_2"/>
    <property type="match status" value="1"/>
</dbReference>
<evidence type="ECO:0000259" key="6">
    <source>
        <dbReference type="Pfam" id="PF00024"/>
    </source>
</evidence>
<keyword evidence="10" id="KW-1185">Reference proteome</keyword>
<evidence type="ECO:0000313" key="10">
    <source>
        <dbReference type="Proteomes" id="UP001178507"/>
    </source>
</evidence>
<proteinExistence type="inferred from homology"/>
<dbReference type="GO" id="GO:0016616">
    <property type="term" value="F:oxidoreductase activity, acting on the CH-OH group of donors, NAD or NADP as acceptor"/>
    <property type="evidence" value="ECO:0007669"/>
    <property type="project" value="UniProtKB-ARBA"/>
</dbReference>
<dbReference type="InterPro" id="IPR036812">
    <property type="entry name" value="NAD(P)_OxRdtase_dom_sf"/>
</dbReference>
<dbReference type="CDD" id="cd19071">
    <property type="entry name" value="AKR_AKR1-5-like"/>
    <property type="match status" value="1"/>
</dbReference>
<dbReference type="EMBL" id="CAUJNA010003508">
    <property type="protein sequence ID" value="CAJ1403773.1"/>
    <property type="molecule type" value="Genomic_DNA"/>
</dbReference>
<dbReference type="PRINTS" id="PR00069">
    <property type="entry name" value="ALDKETRDTASE"/>
</dbReference>
<evidence type="ECO:0000259" key="7">
    <source>
        <dbReference type="Pfam" id="PF00248"/>
    </source>
</evidence>
<dbReference type="Proteomes" id="UP001178507">
    <property type="component" value="Unassembled WGS sequence"/>
</dbReference>
<comment type="caution">
    <text evidence="9">The sequence shown here is derived from an EMBL/GenBank/DDBJ whole genome shotgun (WGS) entry which is preliminary data.</text>
</comment>
<organism evidence="9 10">
    <name type="scientific">Effrenium voratum</name>
    <dbReference type="NCBI Taxonomy" id="2562239"/>
    <lineage>
        <taxon>Eukaryota</taxon>
        <taxon>Sar</taxon>
        <taxon>Alveolata</taxon>
        <taxon>Dinophyceae</taxon>
        <taxon>Suessiales</taxon>
        <taxon>Symbiodiniaceae</taxon>
        <taxon>Effrenium</taxon>
    </lineage>
</organism>
<feature type="signal peptide" evidence="5">
    <location>
        <begin position="1"/>
        <end position="20"/>
    </location>
</feature>
<dbReference type="SUPFAM" id="SSF51197">
    <property type="entry name" value="Clavaminate synthase-like"/>
    <property type="match status" value="1"/>
</dbReference>
<dbReference type="InterPro" id="IPR003609">
    <property type="entry name" value="Pan_app"/>
</dbReference>
<evidence type="ECO:0000256" key="1">
    <source>
        <dbReference type="ARBA" id="ARBA00007730"/>
    </source>
</evidence>
<sequence>MRMPWLPLALLALSPSLGRAQITWAPQPMSLSDSDDFANQQRLYELLRQAYFTDYEAARPSHRLQHVLSEELSDFYRKVPARPSLALAVAMGKYHFAWYQQDGKEMDVHSVREAAELLGLSIQFSQCDRPDLPSEVFFQRMCHARWPYAILLFSELGREFASRYLTEEAADTLERAVATFETMKRLPYYANGPWQSPYDVNFNEEFFPAAAHGPVWEKAQVPLAELLGSLPLEELRQLGEDPVFDALSFEHSRLEGQDSWPEGAWRAVEFKGKDWQTRACHFAPRTCSFLSTRPELGCPNAHAALVRLRPGGRLKPHFGAAPALQLHVPVLEALGARMSVGNRTLSFKLGEVLVLDGTFIRQEWHNGVRGEQLVLKVTICHPCEESQRPLYGALTCARPSGQRALASAAPAPAAAASVPFAAAALWAAGLPELARCSAISEQCPPDSQHGGPNPLSALNTWNYAMNNLRAALRHSAANVDPEVMTAIGQVQAGIQSFLGAPSLEQYAPITQLAEQIFEALRPWLQQQPPAALVLPRTRRSFAVPADGRSPGSLAFRLSNGVEMPAIGFGTWKLEGQACYEAVTAALRLGIRHIDTAEAYQNEAEIGRALREAQVPREEVFLATKATSVALGMAETQYLDAIFANQLQALQTDYLDVYMLHAAGVSGEKLQEVWRNMERLVDLGRVRALGVSNFGIEELEALWAFARVKPVYLQNIFKVYKQGEQILGKSPLSVLDWAQEHGMVMVGYSTINSWPHLLPPLEDPHVLQVASDVQRTPSQVLHRWALQHGVAVIPKASSVERIRENAALLDFELSESQMAQLDGLATLSESTEGEKRPSWREDVFGLGQPAPAVAASFVEAMRDQQCIRQPEEVKATHFTLGGGGHMIEHCQKACEAQADCGFLVFYEQTGFCHMFRSCQQQLPASDGAVLWARQ</sequence>
<dbReference type="InterPro" id="IPR018170">
    <property type="entry name" value="Aldo/ket_reductase_CS"/>
</dbReference>
<keyword evidence="4" id="KW-0560">Oxidoreductase</keyword>
<keyword evidence="5" id="KW-0732">Signal</keyword>
<reference evidence="9" key="1">
    <citation type="submission" date="2023-08" db="EMBL/GenBank/DDBJ databases">
        <authorList>
            <person name="Chen Y."/>
            <person name="Shah S."/>
            <person name="Dougan E. K."/>
            <person name="Thang M."/>
            <person name="Chan C."/>
        </authorList>
    </citation>
    <scope>NUCLEOTIDE SEQUENCE</scope>
</reference>
<protein>
    <submittedName>
        <fullName evidence="9">Uncharacterized protein</fullName>
    </submittedName>
</protein>
<dbReference type="InterPro" id="IPR020471">
    <property type="entry name" value="AKR"/>
</dbReference>
<keyword evidence="3" id="KW-0521">NADP</keyword>
<feature type="chain" id="PRO_5041332006" evidence="5">
    <location>
        <begin position="21"/>
        <end position="933"/>
    </location>
</feature>
<dbReference type="Gene3D" id="3.20.20.100">
    <property type="entry name" value="NADP-dependent oxidoreductase domain"/>
    <property type="match status" value="1"/>
</dbReference>
<dbReference type="Gene3D" id="2.60.120.330">
    <property type="entry name" value="B-lactam Antibiotic, Isopenicillin N Synthase, Chain"/>
    <property type="match status" value="1"/>
</dbReference>
<dbReference type="Pfam" id="PF05118">
    <property type="entry name" value="Asp_Arg_Hydrox"/>
    <property type="match status" value="1"/>
</dbReference>
<dbReference type="PANTHER" id="PTHR43827">
    <property type="entry name" value="2,5-DIKETO-D-GLUCONIC ACID REDUCTASE"/>
    <property type="match status" value="1"/>
</dbReference>
<evidence type="ECO:0000256" key="5">
    <source>
        <dbReference type="SAM" id="SignalP"/>
    </source>
</evidence>
<dbReference type="AlphaFoldDB" id="A0AA36JCN0"/>
<evidence type="ECO:0000256" key="4">
    <source>
        <dbReference type="ARBA" id="ARBA00023002"/>
    </source>
</evidence>
<dbReference type="InterPro" id="IPR023210">
    <property type="entry name" value="NADP_OxRdtase_dom"/>
</dbReference>
<dbReference type="InterPro" id="IPR027443">
    <property type="entry name" value="IPNS-like_sf"/>
</dbReference>
<dbReference type="Pfam" id="PF00024">
    <property type="entry name" value="PAN_1"/>
    <property type="match status" value="1"/>
</dbReference>
<evidence type="ECO:0000259" key="8">
    <source>
        <dbReference type="Pfam" id="PF05118"/>
    </source>
</evidence>
<feature type="domain" description="NADP-dependent oxidoreductase" evidence="7">
    <location>
        <begin position="565"/>
        <end position="823"/>
    </location>
</feature>
<gene>
    <name evidence="9" type="ORF">EVOR1521_LOCUS26363</name>
</gene>
<dbReference type="Pfam" id="PF00248">
    <property type="entry name" value="Aldo_ket_red"/>
    <property type="match status" value="1"/>
</dbReference>
<dbReference type="PANTHER" id="PTHR43827:SF3">
    <property type="entry name" value="NADP-DEPENDENT OXIDOREDUCTASE DOMAIN-CONTAINING PROTEIN"/>
    <property type="match status" value="1"/>
</dbReference>
<feature type="domain" description="Aspartyl/asparaginy/proline hydroxylase" evidence="8">
    <location>
        <begin position="249"/>
        <end position="382"/>
    </location>
</feature>
<feature type="domain" description="Apple" evidence="6">
    <location>
        <begin position="886"/>
        <end position="920"/>
    </location>
</feature>
<evidence type="ECO:0000313" key="9">
    <source>
        <dbReference type="EMBL" id="CAJ1403773.1"/>
    </source>
</evidence>